<sequence>MLAESSLPDLVKMAARPDRAATMFSGQQSMPDRMDSMTITQLHRLAIYHNTHINTSSILSSTLINVHQRPSTTINDHQRPSTTINDHQRPSTTINDHQRPSTTINARSTHPRRTKILTI</sequence>
<keyword evidence="3" id="KW-1185">Reference proteome</keyword>
<dbReference type="STRING" id="60175.A0A1V6X2R7"/>
<evidence type="ECO:0000256" key="1">
    <source>
        <dbReference type="SAM" id="MobiDB-lite"/>
    </source>
</evidence>
<comment type="caution">
    <text evidence="2">The sequence shown here is derived from an EMBL/GenBank/DDBJ whole genome shotgun (WGS) entry which is preliminary data.</text>
</comment>
<evidence type="ECO:0000313" key="2">
    <source>
        <dbReference type="EMBL" id="OQE69396.1"/>
    </source>
</evidence>
<protein>
    <submittedName>
        <fullName evidence="2">Uncharacterized protein</fullName>
    </submittedName>
</protein>
<feature type="compositionally biased region" description="Basic residues" evidence="1">
    <location>
        <begin position="109"/>
        <end position="119"/>
    </location>
</feature>
<dbReference type="AlphaFoldDB" id="A0A1V6X2R7"/>
<dbReference type="Proteomes" id="UP000191691">
    <property type="component" value="Unassembled WGS sequence"/>
</dbReference>
<feature type="non-terminal residue" evidence="2">
    <location>
        <position position="119"/>
    </location>
</feature>
<reference evidence="3" key="1">
    <citation type="journal article" date="2017" name="Nat. Microbiol.">
        <title>Global analysis of biosynthetic gene clusters reveals vast potential of secondary metabolite production in Penicillium species.</title>
        <authorList>
            <person name="Nielsen J.C."/>
            <person name="Grijseels S."/>
            <person name="Prigent S."/>
            <person name="Ji B."/>
            <person name="Dainat J."/>
            <person name="Nielsen K.F."/>
            <person name="Frisvad J.C."/>
            <person name="Workman M."/>
            <person name="Nielsen J."/>
        </authorList>
    </citation>
    <scope>NUCLEOTIDE SEQUENCE [LARGE SCALE GENOMIC DNA]</scope>
    <source>
        <strain evidence="3">IBT 13039</strain>
    </source>
</reference>
<feature type="compositionally biased region" description="Polar residues" evidence="1">
    <location>
        <begin position="71"/>
        <end position="108"/>
    </location>
</feature>
<gene>
    <name evidence="2" type="ORF">PENNAL_c0136G09544</name>
</gene>
<feature type="region of interest" description="Disordered" evidence="1">
    <location>
        <begin position="71"/>
        <end position="119"/>
    </location>
</feature>
<dbReference type="EMBL" id="MOOB01000136">
    <property type="protein sequence ID" value="OQE69396.1"/>
    <property type="molecule type" value="Genomic_DNA"/>
</dbReference>
<accession>A0A1V6X2R7</accession>
<organism evidence="2 3">
    <name type="scientific">Penicillium nalgiovense</name>
    <dbReference type="NCBI Taxonomy" id="60175"/>
    <lineage>
        <taxon>Eukaryota</taxon>
        <taxon>Fungi</taxon>
        <taxon>Dikarya</taxon>
        <taxon>Ascomycota</taxon>
        <taxon>Pezizomycotina</taxon>
        <taxon>Eurotiomycetes</taxon>
        <taxon>Eurotiomycetidae</taxon>
        <taxon>Eurotiales</taxon>
        <taxon>Aspergillaceae</taxon>
        <taxon>Penicillium</taxon>
    </lineage>
</organism>
<evidence type="ECO:0000313" key="3">
    <source>
        <dbReference type="Proteomes" id="UP000191691"/>
    </source>
</evidence>
<name>A0A1V6X2R7_PENNA</name>
<proteinExistence type="predicted"/>